<accession>A0ABM7W6D6</accession>
<feature type="domain" description="Nudix hydrolase" evidence="7">
    <location>
        <begin position="27"/>
        <end position="163"/>
    </location>
</feature>
<keyword evidence="9" id="KW-1185">Reference proteome</keyword>
<evidence type="ECO:0000256" key="2">
    <source>
        <dbReference type="ARBA" id="ARBA00001946"/>
    </source>
</evidence>
<dbReference type="InterPro" id="IPR045121">
    <property type="entry name" value="CoAse"/>
</dbReference>
<keyword evidence="4" id="KW-0378">Hydrolase</keyword>
<evidence type="ECO:0000256" key="4">
    <source>
        <dbReference type="ARBA" id="ARBA00022801"/>
    </source>
</evidence>
<protein>
    <submittedName>
        <fullName evidence="8">Coenzyme A pyrophosphatase</fullName>
    </submittedName>
</protein>
<gene>
    <name evidence="8" type="ORF">DPPLL_08430</name>
</gene>
<keyword evidence="5" id="KW-0460">Magnesium</keyword>
<dbReference type="InterPro" id="IPR015797">
    <property type="entry name" value="NUDIX_hydrolase-like_dom_sf"/>
</dbReference>
<dbReference type="PROSITE" id="PS51462">
    <property type="entry name" value="NUDIX"/>
    <property type="match status" value="1"/>
</dbReference>
<evidence type="ECO:0000256" key="3">
    <source>
        <dbReference type="ARBA" id="ARBA00022723"/>
    </source>
</evidence>
<comment type="cofactor">
    <cofactor evidence="2">
        <name>Mg(2+)</name>
        <dbReference type="ChEBI" id="CHEBI:18420"/>
    </cofactor>
</comment>
<evidence type="ECO:0000313" key="9">
    <source>
        <dbReference type="Proteomes" id="UP000830055"/>
    </source>
</evidence>
<name>A0ABM7W6D6_9BACT</name>
<dbReference type="PANTHER" id="PTHR12992:SF11">
    <property type="entry name" value="MITOCHONDRIAL COENZYME A DIPHOSPHATASE NUDT8"/>
    <property type="match status" value="1"/>
</dbReference>
<keyword evidence="3" id="KW-0479">Metal-binding</keyword>
<sequence>MGITDKPSVSAEALASTVERRRGQDVPAGAAVAIIRCLDPVESVLLVRRANNRRDPWSGHFAFPGGRKDDDDISIFATCTREVEEETGIALSPAELVSVLPPQPAGRRLLAPVLVQPFLFEVSRRPAVCPAASEIESYFWLETDWFRDSANHHVTEVIPGVQRPVFPVADYYIWGFTYAVLCSLLEVACPSVGEGR</sequence>
<organism evidence="8 9">
    <name type="scientific">Desulfofustis limnaeus</name>
    <dbReference type="NCBI Taxonomy" id="2740163"/>
    <lineage>
        <taxon>Bacteria</taxon>
        <taxon>Pseudomonadati</taxon>
        <taxon>Thermodesulfobacteriota</taxon>
        <taxon>Desulfobulbia</taxon>
        <taxon>Desulfobulbales</taxon>
        <taxon>Desulfocapsaceae</taxon>
        <taxon>Desulfofustis</taxon>
    </lineage>
</organism>
<dbReference type="Gene3D" id="3.90.79.10">
    <property type="entry name" value="Nucleoside Triphosphate Pyrophosphohydrolase"/>
    <property type="match status" value="1"/>
</dbReference>
<comment type="cofactor">
    <cofactor evidence="1">
        <name>Mn(2+)</name>
        <dbReference type="ChEBI" id="CHEBI:29035"/>
    </cofactor>
</comment>
<dbReference type="SUPFAM" id="SSF55811">
    <property type="entry name" value="Nudix"/>
    <property type="match status" value="1"/>
</dbReference>
<dbReference type="PANTHER" id="PTHR12992">
    <property type="entry name" value="NUDIX HYDROLASE"/>
    <property type="match status" value="1"/>
</dbReference>
<dbReference type="InterPro" id="IPR000086">
    <property type="entry name" value="NUDIX_hydrolase_dom"/>
</dbReference>
<evidence type="ECO:0000256" key="6">
    <source>
        <dbReference type="ARBA" id="ARBA00023211"/>
    </source>
</evidence>
<dbReference type="RefSeq" id="WP_284153565.1">
    <property type="nucleotide sequence ID" value="NZ_AP025516.1"/>
</dbReference>
<reference evidence="8 9" key="1">
    <citation type="submission" date="2022-01" db="EMBL/GenBank/DDBJ databases">
        <title>Desulfofustis limnae sp. nov., a novel mesophilic sulfate-reducing bacterium isolated from marsh soil.</title>
        <authorList>
            <person name="Watanabe M."/>
            <person name="Takahashi A."/>
            <person name="Kojima H."/>
            <person name="Fukui M."/>
        </authorList>
    </citation>
    <scope>NUCLEOTIDE SEQUENCE [LARGE SCALE GENOMIC DNA]</scope>
    <source>
        <strain evidence="8 9">PPLL</strain>
    </source>
</reference>
<evidence type="ECO:0000259" key="7">
    <source>
        <dbReference type="PROSITE" id="PS51462"/>
    </source>
</evidence>
<dbReference type="Pfam" id="PF00293">
    <property type="entry name" value="NUDIX"/>
    <property type="match status" value="1"/>
</dbReference>
<proteinExistence type="predicted"/>
<keyword evidence="6" id="KW-0464">Manganese</keyword>
<dbReference type="EMBL" id="AP025516">
    <property type="protein sequence ID" value="BDD86478.1"/>
    <property type="molecule type" value="Genomic_DNA"/>
</dbReference>
<dbReference type="Proteomes" id="UP000830055">
    <property type="component" value="Chromosome"/>
</dbReference>
<evidence type="ECO:0000256" key="1">
    <source>
        <dbReference type="ARBA" id="ARBA00001936"/>
    </source>
</evidence>
<dbReference type="CDD" id="cd03426">
    <property type="entry name" value="NUDIX_CoAse_Nudt7"/>
    <property type="match status" value="1"/>
</dbReference>
<evidence type="ECO:0000256" key="5">
    <source>
        <dbReference type="ARBA" id="ARBA00022842"/>
    </source>
</evidence>
<evidence type="ECO:0000313" key="8">
    <source>
        <dbReference type="EMBL" id="BDD86478.1"/>
    </source>
</evidence>